<proteinExistence type="predicted"/>
<keyword evidence="4" id="KW-1185">Reference proteome</keyword>
<dbReference type="GO" id="GO:0006013">
    <property type="term" value="P:mannose metabolic process"/>
    <property type="evidence" value="ECO:0007669"/>
    <property type="project" value="InterPro"/>
</dbReference>
<gene>
    <name evidence="3" type="ORF">WA026_023681</name>
</gene>
<sequence>MKILIFLLVISSIQAHSFPIWKEKKNLNCGYRSCPIMKEGMINVHIVPHTHDDVGWVQTVDQYYNGSECYYVFHFM</sequence>
<dbReference type="PANTHER" id="PTHR11607:SF3">
    <property type="entry name" value="LYSOSOMAL ALPHA-MANNOSIDASE"/>
    <property type="match status" value="1"/>
</dbReference>
<feature type="chain" id="PRO_5043318163" description="Glycoside hydrolase family 38 N-terminal domain-containing protein" evidence="1">
    <location>
        <begin position="16"/>
        <end position="76"/>
    </location>
</feature>
<dbReference type="Pfam" id="PF01074">
    <property type="entry name" value="Glyco_hydro_38N"/>
    <property type="match status" value="1"/>
</dbReference>
<dbReference type="GO" id="GO:0004559">
    <property type="term" value="F:alpha-mannosidase activity"/>
    <property type="evidence" value="ECO:0007669"/>
    <property type="project" value="InterPro"/>
</dbReference>
<reference evidence="3 4" key="1">
    <citation type="submission" date="2023-03" db="EMBL/GenBank/DDBJ databases">
        <title>Genome insight into feeding habits of ladybird beetles.</title>
        <authorList>
            <person name="Li H.-S."/>
            <person name="Huang Y.-H."/>
            <person name="Pang H."/>
        </authorList>
    </citation>
    <scope>NUCLEOTIDE SEQUENCE [LARGE SCALE GENOMIC DNA]</scope>
    <source>
        <strain evidence="3">SYSU_2023b</strain>
        <tissue evidence="3">Whole body</tissue>
    </source>
</reference>
<evidence type="ECO:0000259" key="2">
    <source>
        <dbReference type="Pfam" id="PF01074"/>
    </source>
</evidence>
<comment type="caution">
    <text evidence="3">The sequence shown here is derived from an EMBL/GenBank/DDBJ whole genome shotgun (WGS) entry which is preliminary data.</text>
</comment>
<evidence type="ECO:0000313" key="4">
    <source>
        <dbReference type="Proteomes" id="UP001431783"/>
    </source>
</evidence>
<dbReference type="InterPro" id="IPR011330">
    <property type="entry name" value="Glyco_hydro/deAcase_b/a-brl"/>
</dbReference>
<dbReference type="AlphaFoldDB" id="A0AAW1UF34"/>
<feature type="signal peptide" evidence="1">
    <location>
        <begin position="1"/>
        <end position="15"/>
    </location>
</feature>
<name>A0AAW1UF34_9CUCU</name>
<dbReference type="Gene3D" id="3.20.110.10">
    <property type="entry name" value="Glycoside hydrolase 38, N terminal domain"/>
    <property type="match status" value="1"/>
</dbReference>
<dbReference type="GO" id="GO:0005764">
    <property type="term" value="C:lysosome"/>
    <property type="evidence" value="ECO:0007669"/>
    <property type="project" value="TreeGrafter"/>
</dbReference>
<protein>
    <recommendedName>
        <fullName evidence="2">Glycoside hydrolase family 38 N-terminal domain-containing protein</fullName>
    </recommendedName>
</protein>
<dbReference type="EMBL" id="JARQZJ010000057">
    <property type="protein sequence ID" value="KAK9878750.1"/>
    <property type="molecule type" value="Genomic_DNA"/>
</dbReference>
<dbReference type="SUPFAM" id="SSF88713">
    <property type="entry name" value="Glycoside hydrolase/deacetylase"/>
    <property type="match status" value="1"/>
</dbReference>
<dbReference type="Proteomes" id="UP001431783">
    <property type="component" value="Unassembled WGS sequence"/>
</dbReference>
<dbReference type="InterPro" id="IPR050843">
    <property type="entry name" value="Glycosyl_Hydrlase_38"/>
</dbReference>
<dbReference type="InterPro" id="IPR000602">
    <property type="entry name" value="Glyco_hydro_38_N"/>
</dbReference>
<dbReference type="PANTHER" id="PTHR11607">
    <property type="entry name" value="ALPHA-MANNOSIDASE"/>
    <property type="match status" value="1"/>
</dbReference>
<feature type="domain" description="Glycoside hydrolase family 38 N-terminal" evidence="2">
    <location>
        <begin position="43"/>
        <end position="65"/>
    </location>
</feature>
<evidence type="ECO:0000313" key="3">
    <source>
        <dbReference type="EMBL" id="KAK9878750.1"/>
    </source>
</evidence>
<accession>A0AAW1UF34</accession>
<evidence type="ECO:0000256" key="1">
    <source>
        <dbReference type="SAM" id="SignalP"/>
    </source>
</evidence>
<keyword evidence="1" id="KW-0732">Signal</keyword>
<organism evidence="3 4">
    <name type="scientific">Henosepilachna vigintioctopunctata</name>
    <dbReference type="NCBI Taxonomy" id="420089"/>
    <lineage>
        <taxon>Eukaryota</taxon>
        <taxon>Metazoa</taxon>
        <taxon>Ecdysozoa</taxon>
        <taxon>Arthropoda</taxon>
        <taxon>Hexapoda</taxon>
        <taxon>Insecta</taxon>
        <taxon>Pterygota</taxon>
        <taxon>Neoptera</taxon>
        <taxon>Endopterygota</taxon>
        <taxon>Coleoptera</taxon>
        <taxon>Polyphaga</taxon>
        <taxon>Cucujiformia</taxon>
        <taxon>Coccinelloidea</taxon>
        <taxon>Coccinellidae</taxon>
        <taxon>Epilachninae</taxon>
        <taxon>Epilachnini</taxon>
        <taxon>Henosepilachna</taxon>
    </lineage>
</organism>
<dbReference type="InterPro" id="IPR027291">
    <property type="entry name" value="Glyco_hydro_38_N_sf"/>
</dbReference>